<feature type="transmembrane region" description="Helical" evidence="2">
    <location>
        <begin position="67"/>
        <end position="91"/>
    </location>
</feature>
<feature type="compositionally biased region" description="Low complexity" evidence="1">
    <location>
        <begin position="125"/>
        <end position="134"/>
    </location>
</feature>
<feature type="compositionally biased region" description="Pro residues" evidence="1">
    <location>
        <begin position="252"/>
        <end position="277"/>
    </location>
</feature>
<feature type="compositionally biased region" description="Basic residues" evidence="1">
    <location>
        <begin position="143"/>
        <end position="156"/>
    </location>
</feature>
<evidence type="ECO:0000256" key="1">
    <source>
        <dbReference type="SAM" id="MobiDB-lite"/>
    </source>
</evidence>
<evidence type="ECO:0000313" key="3">
    <source>
        <dbReference type="EMBL" id="KAL1515768.1"/>
    </source>
</evidence>
<evidence type="ECO:0008006" key="5">
    <source>
        <dbReference type="Google" id="ProtNLM"/>
    </source>
</evidence>
<comment type="caution">
    <text evidence="3">The sequence shown here is derived from an EMBL/GenBank/DDBJ whole genome shotgun (WGS) entry which is preliminary data.</text>
</comment>
<keyword evidence="4" id="KW-1185">Reference proteome</keyword>
<accession>A0AB34J7T0</accession>
<feature type="region of interest" description="Disordered" evidence="1">
    <location>
        <begin position="113"/>
        <end position="277"/>
    </location>
</feature>
<organism evidence="3 4">
    <name type="scientific">Prymnesium parvum</name>
    <name type="common">Toxic golden alga</name>
    <dbReference type="NCBI Taxonomy" id="97485"/>
    <lineage>
        <taxon>Eukaryota</taxon>
        <taxon>Haptista</taxon>
        <taxon>Haptophyta</taxon>
        <taxon>Prymnesiophyceae</taxon>
        <taxon>Prymnesiales</taxon>
        <taxon>Prymnesiaceae</taxon>
        <taxon>Prymnesium</taxon>
    </lineage>
</organism>
<dbReference type="EMBL" id="JBGBPQ010000011">
    <property type="protein sequence ID" value="KAL1515768.1"/>
    <property type="molecule type" value="Genomic_DNA"/>
</dbReference>
<evidence type="ECO:0000256" key="2">
    <source>
        <dbReference type="SAM" id="Phobius"/>
    </source>
</evidence>
<keyword evidence="2" id="KW-0812">Transmembrane</keyword>
<keyword evidence="2" id="KW-1133">Transmembrane helix</keyword>
<proteinExistence type="predicted"/>
<dbReference type="Proteomes" id="UP001515480">
    <property type="component" value="Unassembled WGS sequence"/>
</dbReference>
<keyword evidence="2" id="KW-0472">Membrane</keyword>
<reference evidence="3 4" key="1">
    <citation type="journal article" date="2024" name="Science">
        <title>Giant polyketide synthase enzymes in the biosynthesis of giant marine polyether toxins.</title>
        <authorList>
            <person name="Fallon T.R."/>
            <person name="Shende V.V."/>
            <person name="Wierzbicki I.H."/>
            <person name="Pendleton A.L."/>
            <person name="Watervoot N.F."/>
            <person name="Auber R.P."/>
            <person name="Gonzalez D.J."/>
            <person name="Wisecaver J.H."/>
            <person name="Moore B.S."/>
        </authorList>
    </citation>
    <scope>NUCLEOTIDE SEQUENCE [LARGE SCALE GENOMIC DNA]</scope>
    <source>
        <strain evidence="3 4">12B1</strain>
    </source>
</reference>
<dbReference type="AlphaFoldDB" id="A0AB34J7T0"/>
<feature type="compositionally biased region" description="Pro residues" evidence="1">
    <location>
        <begin position="223"/>
        <end position="245"/>
    </location>
</feature>
<name>A0AB34J7T0_PRYPA</name>
<gene>
    <name evidence="3" type="ORF">AB1Y20_002384</name>
</gene>
<dbReference type="PRINTS" id="PR01217">
    <property type="entry name" value="PRICHEXTENSN"/>
</dbReference>
<feature type="compositionally biased region" description="Pro residues" evidence="1">
    <location>
        <begin position="204"/>
        <end position="213"/>
    </location>
</feature>
<sequence>MAPRRKGRWHERLNIRKQELLPIREVSDEEEDFRHSAFSRAAEEAADEVAEAMHATKMRNRRRCEPSGALVAACYVLLAVAALDFALGAAWRGQPGPAAPERIVRSIARAPAARALPHASPPAPHHLLPTAHHSPPTPPPLRPTHHHPPPSPHHHLPATLPPTPPPLPPTHHHLPPTPPYLPPTHHHLSPTLLPPTPHHLSPTLLPPTPPYLPPTHHHLSPTLLPPTPPPRPPTPSLPRAPPLLPSPLRQHTPPPPPRPHPAPPPPPLPHPAPPPPPRRPLKCGVFCASRPYAWAKKCAWEGCDGCAPCVAPPAAPPPPPPPPPLSDEARLLAAITDAQRPSNLSAAMLPAEQAAREWRGFQAVEATCAAEWREQPGGAIGWCARDGLQDWELQRVGPFRSDGRLPWQARRRRRRRRRRRTLLSRRCPRPRLAFSQEVLVEDCLRLRPLLGAAAGRRAAAEGGGGRAGRDAPAALLRPAARDARLPAVWVTAVAFALRSAGGGAPIRTRRSRLALDNRASDGGWRTLLKDALQANGLGSACAQGAAADSCALTFFPEGYGLLVDSPLVYSGVFNDIRKARSAEVTYWVDLAVRYVRRAPPPPRRLDLLRVEPPFPLEIKSFGAFRIPSSAPSLVWTEAVVPLSGRLHSVHLRTHLSRGFMEAWLLSASAAQLGLSGNSALEPVVCSPARVQCGESGHCESLAEAKGAILRSMRAANLTFRCIASRPRLYESSQGDVQPSWRCFEGAETLEEGASLTTIAFFDPRQSDIARSPWLQWEHQHLELQGWFERLDDVDASLTGLSAVSKSSYSEVAGADRCGGQNTSLQVCPLAGNKGTNQTWVSPNCAALDCVLAPARSPKLLSSCVAAGIFDVDWSD</sequence>
<protein>
    <recommendedName>
        <fullName evidence="5">Protein xylosyltransferase</fullName>
    </recommendedName>
</protein>
<feature type="compositionally biased region" description="Pro residues" evidence="1">
    <location>
        <begin position="159"/>
        <end position="182"/>
    </location>
</feature>
<evidence type="ECO:0000313" key="4">
    <source>
        <dbReference type="Proteomes" id="UP001515480"/>
    </source>
</evidence>